<keyword evidence="3" id="KW-0804">Transcription</keyword>
<dbReference type="EMBL" id="PYGA01000014">
    <property type="protein sequence ID" value="PSK95660.1"/>
    <property type="molecule type" value="Genomic_DNA"/>
</dbReference>
<dbReference type="GO" id="GO:0000976">
    <property type="term" value="F:transcription cis-regulatory region binding"/>
    <property type="evidence" value="ECO:0007669"/>
    <property type="project" value="TreeGrafter"/>
</dbReference>
<dbReference type="Pfam" id="PF00440">
    <property type="entry name" value="TetR_N"/>
    <property type="match status" value="1"/>
</dbReference>
<evidence type="ECO:0000256" key="4">
    <source>
        <dbReference type="PROSITE-ProRule" id="PRU00335"/>
    </source>
</evidence>
<dbReference type="PANTHER" id="PTHR30055">
    <property type="entry name" value="HTH-TYPE TRANSCRIPTIONAL REGULATOR RUTR"/>
    <property type="match status" value="1"/>
</dbReference>
<dbReference type="InterPro" id="IPR001647">
    <property type="entry name" value="HTH_TetR"/>
</dbReference>
<dbReference type="PANTHER" id="PTHR30055:SF238">
    <property type="entry name" value="MYCOFACTOCIN BIOSYNTHESIS TRANSCRIPTIONAL REGULATOR MFTR-RELATED"/>
    <property type="match status" value="1"/>
</dbReference>
<dbReference type="RefSeq" id="WP_170134276.1">
    <property type="nucleotide sequence ID" value="NZ_PYGA01000014.1"/>
</dbReference>
<protein>
    <submittedName>
        <fullName evidence="6">TetR family transcriptional regulator</fullName>
    </submittedName>
</protein>
<sequence>MTSEGMRALTPAQRRRERQRQLIIREAARLFEENGGEEGGGFEKTTAEAIAERSDISVSTFFRYFKTKADVIYLDLESAIESHMAALDRRLSEGQGVTEAWVECTIEAVSQFAADEDNKGRLQRALSSPHFVAPWAMWTRRWHDRLTALLRDHLPASEDRDLRARAMASTWLYTTWVAIEQWGALGLDQPLAPILRKSLGLATTAAQQAHEAIPPERT</sequence>
<evidence type="ECO:0000259" key="5">
    <source>
        <dbReference type="PROSITE" id="PS50977"/>
    </source>
</evidence>
<accession>A0A2P8DEL4</accession>
<reference evidence="6 7" key="1">
    <citation type="submission" date="2018-03" db="EMBL/GenBank/DDBJ databases">
        <title>Genomic Encyclopedia of Archaeal and Bacterial Type Strains, Phase II (KMG-II): from individual species to whole genera.</title>
        <authorList>
            <person name="Goeker M."/>
        </authorList>
    </citation>
    <scope>NUCLEOTIDE SEQUENCE [LARGE SCALE GENOMIC DNA]</scope>
    <source>
        <strain evidence="6 7">DSM 45312</strain>
    </source>
</reference>
<name>A0A2P8DEL4_9ACTN</name>
<dbReference type="InterPro" id="IPR050109">
    <property type="entry name" value="HTH-type_TetR-like_transc_reg"/>
</dbReference>
<comment type="caution">
    <text evidence="6">The sequence shown here is derived from an EMBL/GenBank/DDBJ whole genome shotgun (WGS) entry which is preliminary data.</text>
</comment>
<dbReference type="GO" id="GO:0003700">
    <property type="term" value="F:DNA-binding transcription factor activity"/>
    <property type="evidence" value="ECO:0007669"/>
    <property type="project" value="TreeGrafter"/>
</dbReference>
<evidence type="ECO:0000313" key="7">
    <source>
        <dbReference type="Proteomes" id="UP000240542"/>
    </source>
</evidence>
<evidence type="ECO:0000313" key="6">
    <source>
        <dbReference type="EMBL" id="PSK95660.1"/>
    </source>
</evidence>
<dbReference type="Gene3D" id="1.10.357.10">
    <property type="entry name" value="Tetracycline Repressor, domain 2"/>
    <property type="match status" value="1"/>
</dbReference>
<keyword evidence="1" id="KW-0805">Transcription regulation</keyword>
<dbReference type="SUPFAM" id="SSF46689">
    <property type="entry name" value="Homeodomain-like"/>
    <property type="match status" value="1"/>
</dbReference>
<evidence type="ECO:0000256" key="3">
    <source>
        <dbReference type="ARBA" id="ARBA00023163"/>
    </source>
</evidence>
<keyword evidence="7" id="KW-1185">Reference proteome</keyword>
<organism evidence="6 7">
    <name type="scientific">Murinocardiopsis flavida</name>
    <dbReference type="NCBI Taxonomy" id="645275"/>
    <lineage>
        <taxon>Bacteria</taxon>
        <taxon>Bacillati</taxon>
        <taxon>Actinomycetota</taxon>
        <taxon>Actinomycetes</taxon>
        <taxon>Streptosporangiales</taxon>
        <taxon>Nocardiopsidaceae</taxon>
        <taxon>Murinocardiopsis</taxon>
    </lineage>
</organism>
<keyword evidence="2 4" id="KW-0238">DNA-binding</keyword>
<dbReference type="Proteomes" id="UP000240542">
    <property type="component" value="Unassembled WGS sequence"/>
</dbReference>
<dbReference type="AlphaFoldDB" id="A0A2P8DEL4"/>
<feature type="DNA-binding region" description="H-T-H motif" evidence="4">
    <location>
        <begin position="46"/>
        <end position="65"/>
    </location>
</feature>
<evidence type="ECO:0000256" key="1">
    <source>
        <dbReference type="ARBA" id="ARBA00023015"/>
    </source>
</evidence>
<dbReference type="PROSITE" id="PS50977">
    <property type="entry name" value="HTH_TETR_2"/>
    <property type="match status" value="1"/>
</dbReference>
<dbReference type="InterPro" id="IPR009057">
    <property type="entry name" value="Homeodomain-like_sf"/>
</dbReference>
<proteinExistence type="predicted"/>
<gene>
    <name evidence="6" type="ORF">CLV63_11493</name>
</gene>
<evidence type="ECO:0000256" key="2">
    <source>
        <dbReference type="ARBA" id="ARBA00023125"/>
    </source>
</evidence>
<feature type="domain" description="HTH tetR-type" evidence="5">
    <location>
        <begin position="17"/>
        <end position="83"/>
    </location>
</feature>